<dbReference type="SMART" id="SM00369">
    <property type="entry name" value="LRR_TYP"/>
    <property type="match status" value="2"/>
</dbReference>
<feature type="domain" description="TIR" evidence="12">
    <location>
        <begin position="439"/>
        <end position="581"/>
    </location>
</feature>
<dbReference type="EMBL" id="JAEAOA010000884">
    <property type="protein sequence ID" value="KAK3593814.1"/>
    <property type="molecule type" value="Genomic_DNA"/>
</dbReference>
<evidence type="ECO:0000256" key="11">
    <source>
        <dbReference type="SAM" id="Phobius"/>
    </source>
</evidence>
<evidence type="ECO:0000256" key="10">
    <source>
        <dbReference type="ARBA" id="ARBA00023180"/>
    </source>
</evidence>
<dbReference type="Proteomes" id="UP001195483">
    <property type="component" value="Unassembled WGS sequence"/>
</dbReference>
<dbReference type="PROSITE" id="PS51450">
    <property type="entry name" value="LRR"/>
    <property type="match status" value="1"/>
</dbReference>
<dbReference type="Gene3D" id="3.80.10.10">
    <property type="entry name" value="Ribonuclease Inhibitor"/>
    <property type="match status" value="3"/>
</dbReference>
<keyword evidence="3" id="KW-0433">Leucine-rich repeat</keyword>
<comment type="subcellular location">
    <subcellularLocation>
        <location evidence="1">Membrane</location>
        <topology evidence="1">Single-pass type I membrane protein</topology>
    </subcellularLocation>
</comment>
<dbReference type="PROSITE" id="PS50104">
    <property type="entry name" value="TIR"/>
    <property type="match status" value="1"/>
</dbReference>
<name>A0AAE0SKX7_9BIVA</name>
<reference evidence="13" key="3">
    <citation type="submission" date="2023-05" db="EMBL/GenBank/DDBJ databases">
        <authorList>
            <person name="Smith C.H."/>
        </authorList>
    </citation>
    <scope>NUCLEOTIDE SEQUENCE</scope>
    <source>
        <strain evidence="13">CHS0354</strain>
        <tissue evidence="13">Mantle</tissue>
    </source>
</reference>
<dbReference type="InterPro" id="IPR000157">
    <property type="entry name" value="TIR_dom"/>
</dbReference>
<accession>A0AAE0SKX7</accession>
<dbReference type="InterPro" id="IPR003591">
    <property type="entry name" value="Leu-rich_rpt_typical-subtyp"/>
</dbReference>
<dbReference type="InterPro" id="IPR035897">
    <property type="entry name" value="Toll_tir_struct_dom_sf"/>
</dbReference>
<protein>
    <recommendedName>
        <fullName evidence="12">TIR domain-containing protein</fullName>
    </recommendedName>
</protein>
<keyword evidence="8 11" id="KW-0472">Membrane</keyword>
<comment type="caution">
    <text evidence="13">The sequence shown here is derived from an EMBL/GenBank/DDBJ whole genome shotgun (WGS) entry which is preliminary data.</text>
</comment>
<keyword evidence="4 11" id="KW-0812">Transmembrane</keyword>
<dbReference type="InterPro" id="IPR000483">
    <property type="entry name" value="Cys-rich_flank_reg_C"/>
</dbReference>
<dbReference type="PANTHER" id="PTHR24365:SF541">
    <property type="entry name" value="PROTEIN TOLL-RELATED"/>
    <property type="match status" value="1"/>
</dbReference>
<keyword evidence="7 11" id="KW-1133">Transmembrane helix</keyword>
<proteinExistence type="inferred from homology"/>
<dbReference type="GO" id="GO:0005886">
    <property type="term" value="C:plasma membrane"/>
    <property type="evidence" value="ECO:0007669"/>
    <property type="project" value="TreeGrafter"/>
</dbReference>
<evidence type="ECO:0000313" key="13">
    <source>
        <dbReference type="EMBL" id="KAK3593814.1"/>
    </source>
</evidence>
<dbReference type="SUPFAM" id="SSF52200">
    <property type="entry name" value="Toll/Interleukin receptor TIR domain"/>
    <property type="match status" value="1"/>
</dbReference>
<keyword evidence="6" id="KW-0677">Repeat</keyword>
<dbReference type="PANTHER" id="PTHR24365">
    <property type="entry name" value="TOLL-LIKE RECEPTOR"/>
    <property type="match status" value="1"/>
</dbReference>
<keyword evidence="9" id="KW-0675">Receptor</keyword>
<reference evidence="13" key="2">
    <citation type="journal article" date="2021" name="Genome Biol. Evol.">
        <title>Developing a high-quality reference genome for a parasitic bivalve with doubly uniparental inheritance (Bivalvia: Unionida).</title>
        <authorList>
            <person name="Smith C.H."/>
        </authorList>
    </citation>
    <scope>NUCLEOTIDE SEQUENCE</scope>
    <source>
        <strain evidence="13">CHS0354</strain>
        <tissue evidence="13">Mantle</tissue>
    </source>
</reference>
<dbReference type="InterPro" id="IPR032675">
    <property type="entry name" value="LRR_dom_sf"/>
</dbReference>
<keyword evidence="14" id="KW-1185">Reference proteome</keyword>
<dbReference type="SMART" id="SM00082">
    <property type="entry name" value="LRRCT"/>
    <property type="match status" value="2"/>
</dbReference>
<dbReference type="PRINTS" id="PR01537">
    <property type="entry name" value="INTRLKN1R1F"/>
</dbReference>
<evidence type="ECO:0000256" key="3">
    <source>
        <dbReference type="ARBA" id="ARBA00022614"/>
    </source>
</evidence>
<comment type="similarity">
    <text evidence="2">Belongs to the Toll-like receptor family.</text>
</comment>
<evidence type="ECO:0000256" key="6">
    <source>
        <dbReference type="ARBA" id="ARBA00022737"/>
    </source>
</evidence>
<dbReference type="Pfam" id="PF13676">
    <property type="entry name" value="TIR_2"/>
    <property type="match status" value="1"/>
</dbReference>
<dbReference type="GO" id="GO:0007165">
    <property type="term" value="P:signal transduction"/>
    <property type="evidence" value="ECO:0007669"/>
    <property type="project" value="InterPro"/>
</dbReference>
<sequence>MGYFPTNICNFPNIIRIDLSQNRIGVFSNISCLLNLEELDLSKNRLTKIDNNTFIHLQKLMILNISANRIKHLDPFSLAGPNLNIQYLYASYNEFASLDITNIVMSGPFCKRDFSHNQITDLTNVLDQLLDPDNTYGPGMVDIKDNPFQTFPDFTKLGVKNLNMLGTMLNFGFDFRGSNFSCDCHMEPFLEIAEEVINRTWLNYFEVKCENPPNLKGQLIIDLVKKGKLELFVCTRDAEENCPVECKCTEQPSKSRFLVDCQGKGLRQLPPNLPNTSFLYELNVCDNEISVLDTKNYLEKVAGLKADNNSLQRVEGEAIKMLRNATNISLYMPSHSMDLQNVVLFCDCDTLWLSDWLDVRQINSDFIFCQTENHGRVKAIHLRGLLLNECQELSFTSAIVCISLATAIMLFGVPSFLLYHFKYELNILFRRHDPSICEFEYGVYISSDEGNAEMRAWIKQVLLPFVQNLGYRIYLPMRDDLPGSIAEEECNNILRKTRCFLVILSESYLCQESRRRTEIEWKYAWDLYLKDKHRKIVIVNFDHLSASLVEPRKIKAFIRVGKVIDFGNRDGMLLENIAKAIGPFRKRSNGLKNAHPFFDIRKLKSKNQVDFERQKFNGLRII</sequence>
<evidence type="ECO:0000256" key="8">
    <source>
        <dbReference type="ARBA" id="ARBA00023136"/>
    </source>
</evidence>
<dbReference type="SMART" id="SM00365">
    <property type="entry name" value="LRR_SD22"/>
    <property type="match status" value="3"/>
</dbReference>
<evidence type="ECO:0000256" key="4">
    <source>
        <dbReference type="ARBA" id="ARBA00022692"/>
    </source>
</evidence>
<organism evidence="13 14">
    <name type="scientific">Potamilus streckersoni</name>
    <dbReference type="NCBI Taxonomy" id="2493646"/>
    <lineage>
        <taxon>Eukaryota</taxon>
        <taxon>Metazoa</taxon>
        <taxon>Spiralia</taxon>
        <taxon>Lophotrochozoa</taxon>
        <taxon>Mollusca</taxon>
        <taxon>Bivalvia</taxon>
        <taxon>Autobranchia</taxon>
        <taxon>Heteroconchia</taxon>
        <taxon>Palaeoheterodonta</taxon>
        <taxon>Unionida</taxon>
        <taxon>Unionoidea</taxon>
        <taxon>Unionidae</taxon>
        <taxon>Ambleminae</taxon>
        <taxon>Lampsilini</taxon>
        <taxon>Potamilus</taxon>
    </lineage>
</organism>
<keyword evidence="10" id="KW-0325">Glycoprotein</keyword>
<gene>
    <name evidence="13" type="ORF">CHS0354_014359</name>
</gene>
<evidence type="ECO:0000256" key="1">
    <source>
        <dbReference type="ARBA" id="ARBA00004479"/>
    </source>
</evidence>
<dbReference type="Pfam" id="PF13855">
    <property type="entry name" value="LRR_8"/>
    <property type="match status" value="1"/>
</dbReference>
<dbReference type="GO" id="GO:0038023">
    <property type="term" value="F:signaling receptor activity"/>
    <property type="evidence" value="ECO:0007669"/>
    <property type="project" value="TreeGrafter"/>
</dbReference>
<evidence type="ECO:0000256" key="5">
    <source>
        <dbReference type="ARBA" id="ARBA00022729"/>
    </source>
</evidence>
<evidence type="ECO:0000256" key="7">
    <source>
        <dbReference type="ARBA" id="ARBA00022989"/>
    </source>
</evidence>
<dbReference type="SUPFAM" id="SSF52058">
    <property type="entry name" value="L domain-like"/>
    <property type="match status" value="2"/>
</dbReference>
<feature type="transmembrane region" description="Helical" evidence="11">
    <location>
        <begin position="395"/>
        <end position="421"/>
    </location>
</feature>
<evidence type="ECO:0000313" key="14">
    <source>
        <dbReference type="Proteomes" id="UP001195483"/>
    </source>
</evidence>
<dbReference type="AlphaFoldDB" id="A0AAE0SKX7"/>
<dbReference type="InterPro" id="IPR001611">
    <property type="entry name" value="Leu-rich_rpt"/>
</dbReference>
<evidence type="ECO:0000256" key="2">
    <source>
        <dbReference type="ARBA" id="ARBA00009634"/>
    </source>
</evidence>
<keyword evidence="5" id="KW-0732">Signal</keyword>
<evidence type="ECO:0000259" key="12">
    <source>
        <dbReference type="PROSITE" id="PS50104"/>
    </source>
</evidence>
<reference evidence="13" key="1">
    <citation type="journal article" date="2021" name="Genome Biol. Evol.">
        <title>A High-Quality Reference Genome for a Parasitic Bivalve with Doubly Uniparental Inheritance (Bivalvia: Unionida).</title>
        <authorList>
            <person name="Smith C.H."/>
        </authorList>
    </citation>
    <scope>NUCLEOTIDE SEQUENCE</scope>
    <source>
        <strain evidence="13">CHS0354</strain>
    </source>
</reference>
<dbReference type="Gene3D" id="3.40.50.10140">
    <property type="entry name" value="Toll/interleukin-1 receptor homology (TIR) domain"/>
    <property type="match status" value="1"/>
</dbReference>
<evidence type="ECO:0000256" key="9">
    <source>
        <dbReference type="ARBA" id="ARBA00023170"/>
    </source>
</evidence>